<comment type="caution">
    <text evidence="5">The sequence shown here is derived from an EMBL/GenBank/DDBJ whole genome shotgun (WGS) entry which is preliminary data.</text>
</comment>
<dbReference type="PANTHER" id="PTHR23089">
    <property type="entry name" value="HISTIDINE TRIAD HIT PROTEIN"/>
    <property type="match status" value="1"/>
</dbReference>
<dbReference type="Pfam" id="PF01230">
    <property type="entry name" value="HIT"/>
    <property type="match status" value="1"/>
</dbReference>
<dbReference type="InterPro" id="IPR036265">
    <property type="entry name" value="HIT-like_sf"/>
</dbReference>
<keyword evidence="6" id="KW-1185">Reference proteome</keyword>
<dbReference type="PRINTS" id="PR00332">
    <property type="entry name" value="HISTRIAD"/>
</dbReference>
<dbReference type="InterPro" id="IPR001310">
    <property type="entry name" value="Histidine_triad_HIT"/>
</dbReference>
<dbReference type="OrthoDB" id="9784774at2"/>
<dbReference type="AlphaFoldDB" id="A0A5M3WD17"/>
<dbReference type="Proteomes" id="UP000331127">
    <property type="component" value="Unassembled WGS sequence"/>
</dbReference>
<accession>A0A5M3WD17</accession>
<feature type="domain" description="HIT" evidence="4">
    <location>
        <begin position="5"/>
        <end position="112"/>
    </location>
</feature>
<reference evidence="5 6" key="1">
    <citation type="submission" date="2019-10" db="EMBL/GenBank/DDBJ databases">
        <title>Whole genome shotgun sequence of Acrocarpospora macrocephala NBRC 16266.</title>
        <authorList>
            <person name="Ichikawa N."/>
            <person name="Kimura A."/>
            <person name="Kitahashi Y."/>
            <person name="Komaki H."/>
            <person name="Oguchi A."/>
        </authorList>
    </citation>
    <scope>NUCLEOTIDE SEQUENCE [LARGE SCALE GENOMIC DNA]</scope>
    <source>
        <strain evidence="5 6">NBRC 16266</strain>
    </source>
</reference>
<evidence type="ECO:0000313" key="5">
    <source>
        <dbReference type="EMBL" id="GES06957.1"/>
    </source>
</evidence>
<proteinExistence type="predicted"/>
<feature type="short sequence motif" description="Histidine triad motif" evidence="2 3">
    <location>
        <begin position="96"/>
        <end position="100"/>
    </location>
</feature>
<evidence type="ECO:0000313" key="6">
    <source>
        <dbReference type="Proteomes" id="UP000331127"/>
    </source>
</evidence>
<name>A0A5M3WD17_9ACTN</name>
<dbReference type="InterPro" id="IPR011146">
    <property type="entry name" value="HIT-like"/>
</dbReference>
<gene>
    <name evidence="5" type="ORF">Amac_005520</name>
</gene>
<sequence>MSDCLFCTIVAGGIPATVVHETPTTLAFRDINPHAPVHVLVIPKEHLEDAEALAQAGLANDVLLAAAAVAAQEGIVESGYRVIFNTGPDAGRTVFHAHAHVLGGTGLSLRLG</sequence>
<evidence type="ECO:0000259" key="4">
    <source>
        <dbReference type="PROSITE" id="PS51084"/>
    </source>
</evidence>
<dbReference type="RefSeq" id="WP_155352659.1">
    <property type="nucleotide sequence ID" value="NZ_BAAAHL010000029.1"/>
</dbReference>
<evidence type="ECO:0000256" key="2">
    <source>
        <dbReference type="PIRSR" id="PIRSR601310-3"/>
    </source>
</evidence>
<dbReference type="SUPFAM" id="SSF54197">
    <property type="entry name" value="HIT-like"/>
    <property type="match status" value="1"/>
</dbReference>
<dbReference type="EMBL" id="BLAE01000004">
    <property type="protein sequence ID" value="GES06957.1"/>
    <property type="molecule type" value="Genomic_DNA"/>
</dbReference>
<feature type="active site" description="Tele-AMP-histidine intermediate" evidence="1">
    <location>
        <position position="98"/>
    </location>
</feature>
<evidence type="ECO:0000256" key="1">
    <source>
        <dbReference type="PIRSR" id="PIRSR601310-1"/>
    </source>
</evidence>
<dbReference type="Gene3D" id="3.30.428.10">
    <property type="entry name" value="HIT-like"/>
    <property type="match status" value="1"/>
</dbReference>
<dbReference type="GO" id="GO:0003824">
    <property type="term" value="F:catalytic activity"/>
    <property type="evidence" value="ECO:0007669"/>
    <property type="project" value="InterPro"/>
</dbReference>
<evidence type="ECO:0000256" key="3">
    <source>
        <dbReference type="PROSITE-ProRule" id="PRU00464"/>
    </source>
</evidence>
<dbReference type="PROSITE" id="PS51084">
    <property type="entry name" value="HIT_2"/>
    <property type="match status" value="1"/>
</dbReference>
<organism evidence="5 6">
    <name type="scientific">Acrocarpospora macrocephala</name>
    <dbReference type="NCBI Taxonomy" id="150177"/>
    <lineage>
        <taxon>Bacteria</taxon>
        <taxon>Bacillati</taxon>
        <taxon>Actinomycetota</taxon>
        <taxon>Actinomycetes</taxon>
        <taxon>Streptosporangiales</taxon>
        <taxon>Streptosporangiaceae</taxon>
        <taxon>Acrocarpospora</taxon>
    </lineage>
</organism>
<protein>
    <submittedName>
        <fullName evidence="5">Histidine triad nucleotide-binding protein</fullName>
    </submittedName>
</protein>